<dbReference type="OrthoDB" id="418595at2759"/>
<reference evidence="2" key="2">
    <citation type="submission" date="2020-05" db="UniProtKB">
        <authorList>
            <consortium name="EnsemblMetazoa"/>
        </authorList>
    </citation>
    <scope>IDENTIFICATION</scope>
    <source>
        <strain evidence="2">wikel</strain>
    </source>
</reference>
<dbReference type="AlphaFoldDB" id="B7Q0F8"/>
<reference evidence="1 3" key="1">
    <citation type="submission" date="2008-03" db="EMBL/GenBank/DDBJ databases">
        <title>Annotation of Ixodes scapularis.</title>
        <authorList>
            <consortium name="Ixodes scapularis Genome Project Consortium"/>
            <person name="Caler E."/>
            <person name="Hannick L.I."/>
            <person name="Bidwell S."/>
            <person name="Joardar V."/>
            <person name="Thiagarajan M."/>
            <person name="Amedeo P."/>
            <person name="Galinsky K.J."/>
            <person name="Schobel S."/>
            <person name="Inman J."/>
            <person name="Hostetler J."/>
            <person name="Miller J."/>
            <person name="Hammond M."/>
            <person name="Megy K."/>
            <person name="Lawson D."/>
            <person name="Kodira C."/>
            <person name="Sutton G."/>
            <person name="Meyer J."/>
            <person name="Hill C.A."/>
            <person name="Birren B."/>
            <person name="Nene V."/>
            <person name="Collins F."/>
            <person name="Alarcon-Chaidez F."/>
            <person name="Wikel S."/>
            <person name="Strausberg R."/>
        </authorList>
    </citation>
    <scope>NUCLEOTIDE SEQUENCE [LARGE SCALE GENOMIC DNA]</scope>
    <source>
        <strain evidence="3">Wikel</strain>
        <strain evidence="1">Wikel colony</strain>
    </source>
</reference>
<dbReference type="EMBL" id="DS831953">
    <property type="protein sequence ID" value="EEC12330.1"/>
    <property type="molecule type" value="Genomic_DNA"/>
</dbReference>
<accession>B7Q0F8</accession>
<evidence type="ECO:0000313" key="1">
    <source>
        <dbReference type="EMBL" id="EEC12330.1"/>
    </source>
</evidence>
<evidence type="ECO:0000313" key="3">
    <source>
        <dbReference type="Proteomes" id="UP000001555"/>
    </source>
</evidence>
<keyword evidence="3" id="KW-1185">Reference proteome</keyword>
<dbReference type="PaxDb" id="6945-B7Q0F8"/>
<dbReference type="KEGG" id="isc:8034059"/>
<evidence type="ECO:0000313" key="2">
    <source>
        <dbReference type="EnsemblMetazoa" id="ISCW009647-PA"/>
    </source>
</evidence>
<dbReference type="EnsemblMetazoa" id="ISCW009647-RA">
    <property type="protein sequence ID" value="ISCW009647-PA"/>
    <property type="gene ID" value="ISCW009647"/>
</dbReference>
<organism>
    <name type="scientific">Ixodes scapularis</name>
    <name type="common">Black-legged tick</name>
    <name type="synonym">Deer tick</name>
    <dbReference type="NCBI Taxonomy" id="6945"/>
    <lineage>
        <taxon>Eukaryota</taxon>
        <taxon>Metazoa</taxon>
        <taxon>Ecdysozoa</taxon>
        <taxon>Arthropoda</taxon>
        <taxon>Chelicerata</taxon>
        <taxon>Arachnida</taxon>
        <taxon>Acari</taxon>
        <taxon>Parasitiformes</taxon>
        <taxon>Ixodida</taxon>
        <taxon>Ixodoidea</taxon>
        <taxon>Ixodidae</taxon>
        <taxon>Ixodinae</taxon>
        <taxon>Ixodes</taxon>
    </lineage>
</organism>
<gene>
    <name evidence="2" type="primary">8034059</name>
    <name evidence="1" type="ORF">IscW_ISCW009647</name>
</gene>
<dbReference type="VEuPathDB" id="VectorBase:ISCW009647"/>
<dbReference type="Proteomes" id="UP000001555">
    <property type="component" value="Unassembled WGS sequence"/>
</dbReference>
<sequence length="121" mass="13193">MLVKIEDVAKIAYWSDLLLGSCFENCSLVQSIPRNEPRSIKVTSLPFYKYSTRLNSRMVAVAFTTQPEDSDKTRALSAAASGAAVRPEALSRMCETGIRCFRSNPSAGPCASPLAQHPRPS</sequence>
<dbReference type="InParanoid" id="B7Q0F8"/>
<dbReference type="HOGENOM" id="CLU_2040653_0_0_1"/>
<dbReference type="EMBL" id="ABJB010176320">
    <property type="status" value="NOT_ANNOTATED_CDS"/>
    <property type="molecule type" value="Genomic_DNA"/>
</dbReference>
<dbReference type="VEuPathDB" id="VectorBase:ISCI009647"/>
<protein>
    <submittedName>
        <fullName evidence="1 2">Uncharacterized protein</fullName>
    </submittedName>
</protein>
<proteinExistence type="predicted"/>
<name>B7Q0F8_IXOSC</name>